<dbReference type="AlphaFoldDB" id="A0A9Q1JYR8"/>
<protein>
    <submittedName>
        <fullName evidence="1">Uncharacterized protein</fullName>
    </submittedName>
</protein>
<organism evidence="1 2">
    <name type="scientific">Carnegiea gigantea</name>
    <dbReference type="NCBI Taxonomy" id="171969"/>
    <lineage>
        <taxon>Eukaryota</taxon>
        <taxon>Viridiplantae</taxon>
        <taxon>Streptophyta</taxon>
        <taxon>Embryophyta</taxon>
        <taxon>Tracheophyta</taxon>
        <taxon>Spermatophyta</taxon>
        <taxon>Magnoliopsida</taxon>
        <taxon>eudicotyledons</taxon>
        <taxon>Gunneridae</taxon>
        <taxon>Pentapetalae</taxon>
        <taxon>Caryophyllales</taxon>
        <taxon>Cactineae</taxon>
        <taxon>Cactaceae</taxon>
        <taxon>Cactoideae</taxon>
        <taxon>Echinocereeae</taxon>
        <taxon>Carnegiea</taxon>
    </lineage>
</organism>
<proteinExistence type="predicted"/>
<keyword evidence="2" id="KW-1185">Reference proteome</keyword>
<gene>
    <name evidence="1" type="ORF">Cgig2_014186</name>
</gene>
<name>A0A9Q1JYR8_9CARY</name>
<evidence type="ECO:0000313" key="2">
    <source>
        <dbReference type="Proteomes" id="UP001153076"/>
    </source>
</evidence>
<comment type="caution">
    <text evidence="1">The sequence shown here is derived from an EMBL/GenBank/DDBJ whole genome shotgun (WGS) entry which is preliminary data.</text>
</comment>
<dbReference type="Proteomes" id="UP001153076">
    <property type="component" value="Unassembled WGS sequence"/>
</dbReference>
<dbReference type="EMBL" id="JAKOGI010000551">
    <property type="protein sequence ID" value="KAJ8433277.1"/>
    <property type="molecule type" value="Genomic_DNA"/>
</dbReference>
<sequence length="205" mass="24203">MEAVEIPIMGRPVLKRPKAFETLTKFKNKNNYYEYHEDSGHTGQLNWFFRQGKGDNQNHYNLKEKKHNDGDPNIEVISTIITRISDKDLNVRTNHDIWSGGHACLETSHNDALEIQLRIATTMVRWILVDMRNSIDIITLDSLKKLQYDEKHLEFSPEYPYEDQGQPYVKETKFKNKNKYYEYYNDFGAHHFFSAMSIKRPPQVS</sequence>
<accession>A0A9Q1JYR8</accession>
<reference evidence="1" key="1">
    <citation type="submission" date="2022-04" db="EMBL/GenBank/DDBJ databases">
        <title>Carnegiea gigantea Genome sequencing and assembly v2.</title>
        <authorList>
            <person name="Copetti D."/>
            <person name="Sanderson M.J."/>
            <person name="Burquez A."/>
            <person name="Wojciechowski M.F."/>
        </authorList>
    </citation>
    <scope>NUCLEOTIDE SEQUENCE</scope>
    <source>
        <strain evidence="1">SGP5-SGP5p</strain>
        <tissue evidence="1">Aerial part</tissue>
    </source>
</reference>
<dbReference type="OrthoDB" id="1752268at2759"/>
<evidence type="ECO:0000313" key="1">
    <source>
        <dbReference type="EMBL" id="KAJ8433277.1"/>
    </source>
</evidence>